<feature type="region of interest" description="Disordered" evidence="1">
    <location>
        <begin position="58"/>
        <end position="86"/>
    </location>
</feature>
<accession>A0ABR2ARF1</accession>
<protein>
    <submittedName>
        <fullName evidence="2">Uncharacterized protein</fullName>
    </submittedName>
</protein>
<proteinExistence type="predicted"/>
<comment type="caution">
    <text evidence="2">The sequence shown here is derived from an EMBL/GenBank/DDBJ whole genome shotgun (WGS) entry which is preliminary data.</text>
</comment>
<dbReference type="EMBL" id="JBBPBM010000361">
    <property type="protein sequence ID" value="KAK8496607.1"/>
    <property type="molecule type" value="Genomic_DNA"/>
</dbReference>
<organism evidence="2 3">
    <name type="scientific">Hibiscus sabdariffa</name>
    <name type="common">roselle</name>
    <dbReference type="NCBI Taxonomy" id="183260"/>
    <lineage>
        <taxon>Eukaryota</taxon>
        <taxon>Viridiplantae</taxon>
        <taxon>Streptophyta</taxon>
        <taxon>Embryophyta</taxon>
        <taxon>Tracheophyta</taxon>
        <taxon>Spermatophyta</taxon>
        <taxon>Magnoliopsida</taxon>
        <taxon>eudicotyledons</taxon>
        <taxon>Gunneridae</taxon>
        <taxon>Pentapetalae</taxon>
        <taxon>rosids</taxon>
        <taxon>malvids</taxon>
        <taxon>Malvales</taxon>
        <taxon>Malvaceae</taxon>
        <taxon>Malvoideae</taxon>
        <taxon>Hibiscus</taxon>
    </lineage>
</organism>
<name>A0ABR2ARF1_9ROSI</name>
<gene>
    <name evidence="2" type="ORF">V6N12_016018</name>
</gene>
<dbReference type="Proteomes" id="UP001472677">
    <property type="component" value="Unassembled WGS sequence"/>
</dbReference>
<feature type="compositionally biased region" description="Low complexity" evidence="1">
    <location>
        <begin position="76"/>
        <end position="86"/>
    </location>
</feature>
<evidence type="ECO:0000313" key="2">
    <source>
        <dbReference type="EMBL" id="KAK8496607.1"/>
    </source>
</evidence>
<evidence type="ECO:0000256" key="1">
    <source>
        <dbReference type="SAM" id="MobiDB-lite"/>
    </source>
</evidence>
<evidence type="ECO:0000313" key="3">
    <source>
        <dbReference type="Proteomes" id="UP001472677"/>
    </source>
</evidence>
<keyword evidence="3" id="KW-1185">Reference proteome</keyword>
<reference evidence="2 3" key="1">
    <citation type="journal article" date="2024" name="G3 (Bethesda)">
        <title>Genome assembly of Hibiscus sabdariffa L. provides insights into metabolisms of medicinal natural products.</title>
        <authorList>
            <person name="Kim T."/>
        </authorList>
    </citation>
    <scope>NUCLEOTIDE SEQUENCE [LARGE SCALE GENOMIC DNA]</scope>
    <source>
        <strain evidence="2">TK-2024</strain>
        <tissue evidence="2">Old leaves</tissue>
    </source>
</reference>
<sequence length="86" mass="9839">MHFHIFLTRNGWERKCSFVLGYSWEQIQWRRGDETYHLRVSKVELSGLAIECGCDVEDDTSSDSHVSNTLDDKDSSVSGSDVIRVT</sequence>